<keyword evidence="2" id="KW-1185">Reference proteome</keyword>
<organism evidence="1 2">
    <name type="scientific">Thelohanellus kitauei</name>
    <name type="common">Myxosporean</name>
    <dbReference type="NCBI Taxonomy" id="669202"/>
    <lineage>
        <taxon>Eukaryota</taxon>
        <taxon>Metazoa</taxon>
        <taxon>Cnidaria</taxon>
        <taxon>Myxozoa</taxon>
        <taxon>Myxosporea</taxon>
        <taxon>Bivalvulida</taxon>
        <taxon>Platysporina</taxon>
        <taxon>Myxobolidae</taxon>
        <taxon>Thelohanellus</taxon>
    </lineage>
</organism>
<reference evidence="1 2" key="1">
    <citation type="journal article" date="2014" name="Genome Biol. Evol.">
        <title>The genome of the myxosporean Thelohanellus kitauei shows adaptations to nutrient acquisition within its fish host.</title>
        <authorList>
            <person name="Yang Y."/>
            <person name="Xiong J."/>
            <person name="Zhou Z."/>
            <person name="Huo F."/>
            <person name="Miao W."/>
            <person name="Ran C."/>
            <person name="Liu Y."/>
            <person name="Zhang J."/>
            <person name="Feng J."/>
            <person name="Wang M."/>
            <person name="Wang M."/>
            <person name="Wang L."/>
            <person name="Yao B."/>
        </authorList>
    </citation>
    <scope>NUCLEOTIDE SEQUENCE [LARGE SCALE GENOMIC DNA]</scope>
    <source>
        <strain evidence="1">Wuqing</strain>
    </source>
</reference>
<accession>A0A0C2IZB0</accession>
<name>A0A0C2IZB0_THEKT</name>
<protein>
    <submittedName>
        <fullName evidence="1">Uncharacterized protein</fullName>
    </submittedName>
</protein>
<comment type="caution">
    <text evidence="1">The sequence shown here is derived from an EMBL/GenBank/DDBJ whole genome shotgun (WGS) entry which is preliminary data.</text>
</comment>
<evidence type="ECO:0000313" key="1">
    <source>
        <dbReference type="EMBL" id="KII70864.1"/>
    </source>
</evidence>
<sequence>MVINAGVYFDLKPLIEKIPKNLDEISRALAISNAAQSELIHAIIQSYASRTLMRISYMSHLLSVVLSSNFNKGTKLHVIIQLEIIKIVDILEERCTTPNYRNSGT</sequence>
<dbReference type="AlphaFoldDB" id="A0A0C2IZB0"/>
<dbReference type="Proteomes" id="UP000031668">
    <property type="component" value="Unassembled WGS sequence"/>
</dbReference>
<proteinExistence type="predicted"/>
<gene>
    <name evidence="1" type="ORF">RF11_14594</name>
</gene>
<dbReference type="EMBL" id="JWZT01001943">
    <property type="protein sequence ID" value="KII70864.1"/>
    <property type="molecule type" value="Genomic_DNA"/>
</dbReference>
<evidence type="ECO:0000313" key="2">
    <source>
        <dbReference type="Proteomes" id="UP000031668"/>
    </source>
</evidence>